<reference evidence="1" key="1">
    <citation type="submission" date="2020-11" db="EMBL/GenBank/DDBJ databases">
        <authorList>
            <consortium name="DOE Joint Genome Institute"/>
            <person name="Ahrendt S."/>
            <person name="Riley R."/>
            <person name="Andreopoulos W."/>
            <person name="Labutti K."/>
            <person name="Pangilinan J."/>
            <person name="Ruiz-Duenas F.J."/>
            <person name="Barrasa J.M."/>
            <person name="Sanchez-Garcia M."/>
            <person name="Camarero S."/>
            <person name="Miyauchi S."/>
            <person name="Serrano A."/>
            <person name="Linde D."/>
            <person name="Babiker R."/>
            <person name="Drula E."/>
            <person name="Ayuso-Fernandez I."/>
            <person name="Pacheco R."/>
            <person name="Padilla G."/>
            <person name="Ferreira P."/>
            <person name="Barriuso J."/>
            <person name="Kellner H."/>
            <person name="Castanera R."/>
            <person name="Alfaro M."/>
            <person name="Ramirez L."/>
            <person name="Pisabarro A.G."/>
            <person name="Kuo A."/>
            <person name="Tritt A."/>
            <person name="Lipzen A."/>
            <person name="He G."/>
            <person name="Yan M."/>
            <person name="Ng V."/>
            <person name="Cullen D."/>
            <person name="Martin F."/>
            <person name="Rosso M.-N."/>
            <person name="Henrissat B."/>
            <person name="Hibbett D."/>
            <person name="Martinez A.T."/>
            <person name="Grigoriev I.V."/>
        </authorList>
    </citation>
    <scope>NUCLEOTIDE SEQUENCE</scope>
    <source>
        <strain evidence="1">ATCC 90797</strain>
    </source>
</reference>
<evidence type="ECO:0000313" key="2">
    <source>
        <dbReference type="Proteomes" id="UP000807025"/>
    </source>
</evidence>
<accession>A0A9P6A134</accession>
<evidence type="ECO:0000313" key="1">
    <source>
        <dbReference type="EMBL" id="KAF9497674.1"/>
    </source>
</evidence>
<name>A0A9P6A134_PLEER</name>
<protein>
    <submittedName>
        <fullName evidence="1">Uncharacterized protein</fullName>
    </submittedName>
</protein>
<organism evidence="1 2">
    <name type="scientific">Pleurotus eryngii</name>
    <name type="common">Boletus of the steppes</name>
    <dbReference type="NCBI Taxonomy" id="5323"/>
    <lineage>
        <taxon>Eukaryota</taxon>
        <taxon>Fungi</taxon>
        <taxon>Dikarya</taxon>
        <taxon>Basidiomycota</taxon>
        <taxon>Agaricomycotina</taxon>
        <taxon>Agaricomycetes</taxon>
        <taxon>Agaricomycetidae</taxon>
        <taxon>Agaricales</taxon>
        <taxon>Pleurotineae</taxon>
        <taxon>Pleurotaceae</taxon>
        <taxon>Pleurotus</taxon>
    </lineage>
</organism>
<proteinExistence type="predicted"/>
<dbReference type="Proteomes" id="UP000807025">
    <property type="component" value="Unassembled WGS sequence"/>
</dbReference>
<sequence length="102" mass="11618">MKHGSGALRRQTLMQVESTHGCNLLIAVGLGSAPVAPTLSQQIYMPAFLSLQMKRHLRVSATTYWRVVARFRYSRRETRTKVMEHHEKGVTQIGIQWHGLFA</sequence>
<dbReference type="AlphaFoldDB" id="A0A9P6A134"/>
<keyword evidence="2" id="KW-1185">Reference proteome</keyword>
<gene>
    <name evidence="1" type="ORF">BDN71DRAFT_1444495</name>
</gene>
<dbReference type="EMBL" id="MU154542">
    <property type="protein sequence ID" value="KAF9497674.1"/>
    <property type="molecule type" value="Genomic_DNA"/>
</dbReference>
<comment type="caution">
    <text evidence="1">The sequence shown here is derived from an EMBL/GenBank/DDBJ whole genome shotgun (WGS) entry which is preliminary data.</text>
</comment>